<sequence length="135" mass="16048">MDVVVDNETCDCERRAYDITNDLFQRGRVECLRSAFRKFCEDRRSLHLYENIAEEFCKEHRRDVELLSYNKNLYEGTSQISLSQGPKTLSPADLAEACILEEFLRWYEKKHPEFLTQVRMKGAQLNLLARTYERM</sequence>
<evidence type="ECO:0000313" key="1">
    <source>
        <dbReference type="EMBL" id="KAJ8670164.1"/>
    </source>
</evidence>
<organism evidence="1 2">
    <name type="scientific">Eretmocerus hayati</name>
    <dbReference type="NCBI Taxonomy" id="131215"/>
    <lineage>
        <taxon>Eukaryota</taxon>
        <taxon>Metazoa</taxon>
        <taxon>Ecdysozoa</taxon>
        <taxon>Arthropoda</taxon>
        <taxon>Hexapoda</taxon>
        <taxon>Insecta</taxon>
        <taxon>Pterygota</taxon>
        <taxon>Neoptera</taxon>
        <taxon>Endopterygota</taxon>
        <taxon>Hymenoptera</taxon>
        <taxon>Apocrita</taxon>
        <taxon>Proctotrupomorpha</taxon>
        <taxon>Chalcidoidea</taxon>
        <taxon>Aphelinidae</taxon>
        <taxon>Aphelininae</taxon>
        <taxon>Eretmocerus</taxon>
    </lineage>
</organism>
<dbReference type="Proteomes" id="UP001239111">
    <property type="component" value="Chromosome 3"/>
</dbReference>
<keyword evidence="2" id="KW-1185">Reference proteome</keyword>
<dbReference type="EMBL" id="CM056743">
    <property type="protein sequence ID" value="KAJ8670164.1"/>
    <property type="molecule type" value="Genomic_DNA"/>
</dbReference>
<gene>
    <name evidence="1" type="ORF">QAD02_001423</name>
</gene>
<name>A0ACC2NFZ6_9HYME</name>
<evidence type="ECO:0000313" key="2">
    <source>
        <dbReference type="Proteomes" id="UP001239111"/>
    </source>
</evidence>
<accession>A0ACC2NFZ6</accession>
<reference evidence="1" key="1">
    <citation type="submission" date="2023-04" db="EMBL/GenBank/DDBJ databases">
        <title>A chromosome-level genome assembly of the parasitoid wasp Eretmocerus hayati.</title>
        <authorList>
            <person name="Zhong Y."/>
            <person name="Liu S."/>
            <person name="Liu Y."/>
        </authorList>
    </citation>
    <scope>NUCLEOTIDE SEQUENCE</scope>
    <source>
        <strain evidence="1">ZJU_SS_LIU_2023</strain>
    </source>
</reference>
<protein>
    <submittedName>
        <fullName evidence="1">Uncharacterized protein</fullName>
    </submittedName>
</protein>
<comment type="caution">
    <text evidence="1">The sequence shown here is derived from an EMBL/GenBank/DDBJ whole genome shotgun (WGS) entry which is preliminary data.</text>
</comment>
<proteinExistence type="predicted"/>